<evidence type="ECO:0000256" key="1">
    <source>
        <dbReference type="SAM" id="MobiDB-lite"/>
    </source>
</evidence>
<sequence>MRPIRSGITERHIVQSVEPDQGLRETYFRQPRQEDIRYTHISEGAWVRFLEIREKENFSPIIEPHADSLRNNILTAALRDPNRMQVLYEVAQRLQSQLKFEWPELYTTVLHSYLGQAEYKTAYLWHLRLMPTFAPRTSDFHALLVSFAVNPTRELQFMIMKLYVLSSSRRLYDNLIPALFEHGQSRTAREWRKQLALFGDFPSTSRSRPFLQFCQLYYPLSPLTKEELEVVNHSGVAVEQEPRDSTPLNTKTKHSKGIYSDSFASRWFASSWASVEFEINLLHKLGLRTIGPRSLQSLALREESAQEVASRIAQLETLGITIAPSMYCKALVTFAKGHQQDLLTDLLLCDIHPDEFDDTETRRMLMDAAKRQQDSKRERLIQEVEWATSGRQEKETNKPPPDDPNQLLERSLARNALGKARLILDKMESLDVNLSHANSANLLAHVFENLWYFPKKNQQRRFGAGRDPNLDRAIHIIRQVARHDVAIPIKCWRILLCNLGRLGRFDELEELSYQLVGLYASASEGLFPVHPEDLPAKPKPKTAKTTSSNRRGYSNEDTGTDDNDPNGWRHFFPDDFWRKEMGLKDTEVDAADERPSSNLYSHGGKQKATADALYYIPTDLPFSFQQHPLAQLFDPSLQRALVRWGFDQKLILEPHSGALPRGPEARASDFDIAWGVRFLANLRDKGLHIDKQVLKKTIISRTILAQIPGRPRHRARDDRELSPSKVKRLVDEAWGAEVLPSLPRFIQEIENQKPKLWDRYSRLMTAAYDSEGDEEEQLMVEEAQDRLRHAQSQRRCTILKDV</sequence>
<dbReference type="EMBL" id="JAGMUU010000012">
    <property type="protein sequence ID" value="KAH7141185.1"/>
    <property type="molecule type" value="Genomic_DNA"/>
</dbReference>
<name>A0A9P9J3Y9_9HYPO</name>
<evidence type="ECO:0000313" key="2">
    <source>
        <dbReference type="EMBL" id="KAH7141185.1"/>
    </source>
</evidence>
<dbReference type="AlphaFoldDB" id="A0A9P9J3Y9"/>
<protein>
    <recommendedName>
        <fullName evidence="4">Pentatricopeptide repeat domain-containing protein</fullName>
    </recommendedName>
</protein>
<organism evidence="2 3">
    <name type="scientific">Dactylonectria estremocensis</name>
    <dbReference type="NCBI Taxonomy" id="1079267"/>
    <lineage>
        <taxon>Eukaryota</taxon>
        <taxon>Fungi</taxon>
        <taxon>Dikarya</taxon>
        <taxon>Ascomycota</taxon>
        <taxon>Pezizomycotina</taxon>
        <taxon>Sordariomycetes</taxon>
        <taxon>Hypocreomycetidae</taxon>
        <taxon>Hypocreales</taxon>
        <taxon>Nectriaceae</taxon>
        <taxon>Dactylonectria</taxon>
    </lineage>
</organism>
<feature type="region of interest" description="Disordered" evidence="1">
    <location>
        <begin position="530"/>
        <end position="565"/>
    </location>
</feature>
<comment type="caution">
    <text evidence="2">The sequence shown here is derived from an EMBL/GenBank/DDBJ whole genome shotgun (WGS) entry which is preliminary data.</text>
</comment>
<evidence type="ECO:0000313" key="3">
    <source>
        <dbReference type="Proteomes" id="UP000717696"/>
    </source>
</evidence>
<accession>A0A9P9J3Y9</accession>
<evidence type="ECO:0008006" key="4">
    <source>
        <dbReference type="Google" id="ProtNLM"/>
    </source>
</evidence>
<feature type="compositionally biased region" description="Polar residues" evidence="1">
    <location>
        <begin position="547"/>
        <end position="557"/>
    </location>
</feature>
<feature type="compositionally biased region" description="Basic and acidic residues" evidence="1">
    <location>
        <begin position="391"/>
        <end position="401"/>
    </location>
</feature>
<dbReference type="OrthoDB" id="5366531at2759"/>
<gene>
    <name evidence="2" type="ORF">B0J13DRAFT_445595</name>
</gene>
<keyword evidence="3" id="KW-1185">Reference proteome</keyword>
<proteinExistence type="predicted"/>
<dbReference type="Proteomes" id="UP000717696">
    <property type="component" value="Unassembled WGS sequence"/>
</dbReference>
<feature type="compositionally biased region" description="Basic and acidic residues" evidence="1">
    <location>
        <begin position="369"/>
        <end position="382"/>
    </location>
</feature>
<reference evidence="2" key="1">
    <citation type="journal article" date="2021" name="Nat. Commun.">
        <title>Genetic determinants of endophytism in the Arabidopsis root mycobiome.</title>
        <authorList>
            <person name="Mesny F."/>
            <person name="Miyauchi S."/>
            <person name="Thiergart T."/>
            <person name="Pickel B."/>
            <person name="Atanasova L."/>
            <person name="Karlsson M."/>
            <person name="Huettel B."/>
            <person name="Barry K.W."/>
            <person name="Haridas S."/>
            <person name="Chen C."/>
            <person name="Bauer D."/>
            <person name="Andreopoulos W."/>
            <person name="Pangilinan J."/>
            <person name="LaButti K."/>
            <person name="Riley R."/>
            <person name="Lipzen A."/>
            <person name="Clum A."/>
            <person name="Drula E."/>
            <person name="Henrissat B."/>
            <person name="Kohler A."/>
            <person name="Grigoriev I.V."/>
            <person name="Martin F.M."/>
            <person name="Hacquard S."/>
        </authorList>
    </citation>
    <scope>NUCLEOTIDE SEQUENCE</scope>
    <source>
        <strain evidence="2">MPI-CAGE-AT-0021</strain>
    </source>
</reference>
<feature type="region of interest" description="Disordered" evidence="1">
    <location>
        <begin position="369"/>
        <end position="406"/>
    </location>
</feature>